<dbReference type="Gene3D" id="3.40.50.1460">
    <property type="match status" value="1"/>
</dbReference>
<sequence length="538" mass="57697">MKKAGLLTAAALGAMLVLAPAGAQEMLGAGASSASSGLYPAKQQRKPRSGGATLMIGEATDGMLNGGADSYVLEGRAGQRVRISLSSSRFDTILRITGPGGFEMENDDAPGRETLDSMIDTVLPADGTYRLSVSAYGNEGSGGYRLATMDPANPARGNARPIAMGATVNGLLTQSDDRAFDGGFVDYYAFPGRAGQRVTFDLGSDEIDTTLAIYLPDGREEANDDFRSIDGTDSRLSITLPQDGTYHIAASSFSPGEIGRYSLTLRQADADVRTVRPSSSNSRVYALSVGVADYDRISPLNRTDEDASRVTAALRSAGVLAPESVTLLNAQATRANFRRALNDITNAMGDDDLLLVFFSGHGEKVENMTTERDGSAETIELYDAALFDYELAEMFESIDARTLLVIDACFAGGFDNVIDQRVDRMGIFSSDEDTLSLVASGEKSGGYISHIFRQALEGGADMNGDRAVQAGELGEYMRREFYRMVLEEPLVTDAEDFRDMQTPGWQHIIVDRGGDGMPHQQVLMNLGNAYGERVARAN</sequence>
<dbReference type="AlphaFoldDB" id="A0A0H0XQY6"/>
<dbReference type="Proteomes" id="UP000053455">
    <property type="component" value="Unassembled WGS sequence"/>
</dbReference>
<gene>
    <name evidence="4" type="ORF">AAV99_05990</name>
</gene>
<comment type="caution">
    <text evidence="4">The sequence shown here is derived from an EMBL/GenBank/DDBJ whole genome shotgun (WGS) entry which is preliminary data.</text>
</comment>
<accession>A0A0H0XQY6</accession>
<dbReference type="GO" id="GO:0006508">
    <property type="term" value="P:proteolysis"/>
    <property type="evidence" value="ECO:0007669"/>
    <property type="project" value="InterPro"/>
</dbReference>
<dbReference type="InterPro" id="IPR018247">
    <property type="entry name" value="EF_Hand_1_Ca_BS"/>
</dbReference>
<feature type="chain" id="PRO_5002589066" evidence="1">
    <location>
        <begin position="24"/>
        <end position="538"/>
    </location>
</feature>
<dbReference type="Pfam" id="PF00656">
    <property type="entry name" value="Peptidase_C14"/>
    <property type="match status" value="1"/>
</dbReference>
<dbReference type="InterPro" id="IPR007280">
    <property type="entry name" value="Peptidase_C_arc/bac"/>
</dbReference>
<dbReference type="PATRIC" id="fig|874156.12.peg.1241"/>
<dbReference type="Pfam" id="PF04151">
    <property type="entry name" value="PPC"/>
    <property type="match status" value="1"/>
</dbReference>
<evidence type="ECO:0000259" key="3">
    <source>
        <dbReference type="Pfam" id="PF04151"/>
    </source>
</evidence>
<dbReference type="PANTHER" id="PTHR48104">
    <property type="entry name" value="METACASPASE-4"/>
    <property type="match status" value="1"/>
</dbReference>
<name>A0A0H0XQY6_9SPHN</name>
<evidence type="ECO:0000259" key="2">
    <source>
        <dbReference type="Pfam" id="PF00656"/>
    </source>
</evidence>
<feature type="domain" description="Peptidase C-terminal archaeal/bacterial" evidence="3">
    <location>
        <begin position="185"/>
        <end position="251"/>
    </location>
</feature>
<dbReference type="Gene3D" id="2.60.120.380">
    <property type="match status" value="2"/>
</dbReference>
<dbReference type="EMBL" id="LBHU01000001">
    <property type="protein sequence ID" value="KLI65018.1"/>
    <property type="molecule type" value="Genomic_DNA"/>
</dbReference>
<dbReference type="PANTHER" id="PTHR48104:SF30">
    <property type="entry name" value="METACASPASE-1"/>
    <property type="match status" value="1"/>
</dbReference>
<evidence type="ECO:0000313" key="4">
    <source>
        <dbReference type="EMBL" id="KLI65018.1"/>
    </source>
</evidence>
<keyword evidence="1" id="KW-0732">Signal</keyword>
<dbReference type="GO" id="GO:0004197">
    <property type="term" value="F:cysteine-type endopeptidase activity"/>
    <property type="evidence" value="ECO:0007669"/>
    <property type="project" value="InterPro"/>
</dbReference>
<dbReference type="InterPro" id="IPR011600">
    <property type="entry name" value="Pept_C14_caspase"/>
</dbReference>
<feature type="signal peptide" evidence="1">
    <location>
        <begin position="1"/>
        <end position="23"/>
    </location>
</feature>
<dbReference type="RefSeq" id="WP_047092891.1">
    <property type="nucleotide sequence ID" value="NZ_LBHU01000001.1"/>
</dbReference>
<evidence type="ECO:0000313" key="5">
    <source>
        <dbReference type="Proteomes" id="UP000053455"/>
    </source>
</evidence>
<evidence type="ECO:0000256" key="1">
    <source>
        <dbReference type="SAM" id="SignalP"/>
    </source>
</evidence>
<dbReference type="GO" id="GO:0005737">
    <property type="term" value="C:cytoplasm"/>
    <property type="evidence" value="ECO:0007669"/>
    <property type="project" value="TreeGrafter"/>
</dbReference>
<proteinExistence type="predicted"/>
<feature type="domain" description="Peptidase C14 caspase" evidence="2">
    <location>
        <begin position="285"/>
        <end position="457"/>
    </location>
</feature>
<protein>
    <submittedName>
        <fullName evidence="4">Uncharacterized protein</fullName>
    </submittedName>
</protein>
<dbReference type="InterPro" id="IPR029030">
    <property type="entry name" value="Caspase-like_dom_sf"/>
</dbReference>
<keyword evidence="5" id="KW-1185">Reference proteome</keyword>
<dbReference type="STRING" id="874156.GCA_001021555_00074"/>
<organism evidence="4 5">
    <name type="scientific">Aurantiacibacter marinus</name>
    <dbReference type="NCBI Taxonomy" id="874156"/>
    <lineage>
        <taxon>Bacteria</taxon>
        <taxon>Pseudomonadati</taxon>
        <taxon>Pseudomonadota</taxon>
        <taxon>Alphaproteobacteria</taxon>
        <taxon>Sphingomonadales</taxon>
        <taxon>Erythrobacteraceae</taxon>
        <taxon>Aurantiacibacter</taxon>
    </lineage>
</organism>
<dbReference type="SUPFAM" id="SSF52129">
    <property type="entry name" value="Caspase-like"/>
    <property type="match status" value="1"/>
</dbReference>
<reference evidence="4 5" key="1">
    <citation type="submission" date="2015-04" db="EMBL/GenBank/DDBJ databases">
        <title>The draft genome sequence of Erythrobacter marinus HWDM-33.</title>
        <authorList>
            <person name="Zhuang L."/>
            <person name="Liu Y."/>
            <person name="Shao Z."/>
        </authorList>
    </citation>
    <scope>NUCLEOTIDE SEQUENCE [LARGE SCALE GENOMIC DNA]</scope>
    <source>
        <strain evidence="4 5">HWDM-33</strain>
    </source>
</reference>
<dbReference type="PROSITE" id="PS00018">
    <property type="entry name" value="EF_HAND_1"/>
    <property type="match status" value="1"/>
</dbReference>
<dbReference type="InterPro" id="IPR050452">
    <property type="entry name" value="Metacaspase"/>
</dbReference>